<keyword evidence="2" id="KW-1185">Reference proteome</keyword>
<evidence type="ECO:0000313" key="1">
    <source>
        <dbReference type="EMBL" id="WXC80806.1"/>
    </source>
</evidence>
<reference evidence="1" key="2">
    <citation type="submission" date="2024-03" db="EMBL/GenBank/DDBJ databases">
        <authorList>
            <person name="Bromfield E.S.P."/>
            <person name="Cloutier S."/>
        </authorList>
    </citation>
    <scope>NUCLEOTIDE SEQUENCE</scope>
    <source>
        <strain evidence="1">5S5</strain>
    </source>
</reference>
<dbReference type="RefSeq" id="WP_338834095.1">
    <property type="nucleotide sequence ID" value="NZ_CP147711.1"/>
</dbReference>
<name>A0ABZ2P0M1_9BRAD</name>
<reference evidence="1" key="1">
    <citation type="journal article" date="2021" name="Int. J. Syst. Evol. Microbiol.">
        <title>Bradyrhizobium septentrionale sp. nov. (sv. septentrionale) and Bradyrhizobium quebecense sp. nov. (sv. septentrionale) associated with legumes native to Canada possess rearranged symbiosis genes and numerous insertion sequences.</title>
        <authorList>
            <person name="Bromfield E.S.P."/>
            <person name="Cloutier S."/>
        </authorList>
    </citation>
    <scope>NUCLEOTIDE SEQUENCE</scope>
    <source>
        <strain evidence="1">5S5</strain>
    </source>
</reference>
<sequence>MSKKPTKPKTTKKPSAKTVIMFGLDKDRKAHAARFTGENEALLARAAAAMGLRLAIPATRKHFEIANKLPAGRIHATGNGLVPSVDQQLYDQINSLVGGEPGAISTSLPKTWPQLAPGHLVIAQDTVDDGWWPAIITKRSNDTLTLKWRDYPSASEFVRPASSVALLNSD</sequence>
<gene>
    <name evidence="1" type="ORF">WDK88_03945</name>
</gene>
<evidence type="ECO:0000313" key="2">
    <source>
        <dbReference type="Proteomes" id="UP001432046"/>
    </source>
</evidence>
<dbReference type="EMBL" id="CP147711">
    <property type="protein sequence ID" value="WXC80806.1"/>
    <property type="molecule type" value="Genomic_DNA"/>
</dbReference>
<accession>A0ABZ2P0M1</accession>
<protein>
    <submittedName>
        <fullName evidence="1">Uncharacterized protein</fullName>
    </submittedName>
</protein>
<proteinExistence type="predicted"/>
<organism evidence="1 2">
    <name type="scientific">Bradyrhizobium septentrionale</name>
    <dbReference type="NCBI Taxonomy" id="1404411"/>
    <lineage>
        <taxon>Bacteria</taxon>
        <taxon>Pseudomonadati</taxon>
        <taxon>Pseudomonadota</taxon>
        <taxon>Alphaproteobacteria</taxon>
        <taxon>Hyphomicrobiales</taxon>
        <taxon>Nitrobacteraceae</taxon>
        <taxon>Bradyrhizobium</taxon>
    </lineage>
</organism>
<dbReference type="Proteomes" id="UP001432046">
    <property type="component" value="Chromosome"/>
</dbReference>